<dbReference type="PROSITE" id="PS50110">
    <property type="entry name" value="RESPONSE_REGULATORY"/>
    <property type="match status" value="1"/>
</dbReference>
<gene>
    <name evidence="4" type="ordered locus">Glov_3483</name>
</gene>
<dbReference type="InterPro" id="IPR011006">
    <property type="entry name" value="CheY-like_superfamily"/>
</dbReference>
<dbReference type="Gene3D" id="3.40.50.2300">
    <property type="match status" value="1"/>
</dbReference>
<dbReference type="HOGENOM" id="CLU_000445_69_17_7"/>
<dbReference type="PANTHER" id="PTHR44591">
    <property type="entry name" value="STRESS RESPONSE REGULATOR PROTEIN 1"/>
    <property type="match status" value="1"/>
</dbReference>
<dbReference type="SMART" id="SM00448">
    <property type="entry name" value="REC"/>
    <property type="match status" value="1"/>
</dbReference>
<dbReference type="OrthoDB" id="5387333at2"/>
<evidence type="ECO:0000313" key="4">
    <source>
        <dbReference type="EMBL" id="ACD97186.1"/>
    </source>
</evidence>
<dbReference type="eggNOG" id="COG0745">
    <property type="taxonomic scope" value="Bacteria"/>
</dbReference>
<dbReference type="GO" id="GO:0000160">
    <property type="term" value="P:phosphorelay signal transduction system"/>
    <property type="evidence" value="ECO:0007669"/>
    <property type="project" value="InterPro"/>
</dbReference>
<dbReference type="AlphaFoldDB" id="B3E283"/>
<dbReference type="InterPro" id="IPR050595">
    <property type="entry name" value="Bact_response_regulator"/>
</dbReference>
<accession>B3E283</accession>
<dbReference type="PANTHER" id="PTHR44591:SF3">
    <property type="entry name" value="RESPONSE REGULATORY DOMAIN-CONTAINING PROTEIN"/>
    <property type="match status" value="1"/>
</dbReference>
<dbReference type="CDD" id="cd17546">
    <property type="entry name" value="REC_hyHK_CKI1_RcsC-like"/>
    <property type="match status" value="1"/>
</dbReference>
<keyword evidence="1 2" id="KW-0597">Phosphoprotein</keyword>
<protein>
    <submittedName>
        <fullName evidence="4">Response regulator receiver protein</fullName>
    </submittedName>
</protein>
<feature type="domain" description="Response regulatory" evidence="3">
    <location>
        <begin position="5"/>
        <end position="115"/>
    </location>
</feature>
<dbReference type="InterPro" id="IPR001789">
    <property type="entry name" value="Sig_transdc_resp-reg_receiver"/>
</dbReference>
<dbReference type="KEGG" id="glo:Glov_3483"/>
<dbReference type="EMBL" id="CP001089">
    <property type="protein sequence ID" value="ACD97186.1"/>
    <property type="molecule type" value="Genomic_DNA"/>
</dbReference>
<proteinExistence type="predicted"/>
<reference evidence="4 5" key="1">
    <citation type="submission" date="2008-05" db="EMBL/GenBank/DDBJ databases">
        <title>Complete sequence of chromosome of Geobacter lovleyi SZ.</title>
        <authorList>
            <consortium name="US DOE Joint Genome Institute"/>
            <person name="Lucas S."/>
            <person name="Copeland A."/>
            <person name="Lapidus A."/>
            <person name="Glavina del Rio T."/>
            <person name="Dalin E."/>
            <person name="Tice H."/>
            <person name="Bruce D."/>
            <person name="Goodwin L."/>
            <person name="Pitluck S."/>
            <person name="Chertkov O."/>
            <person name="Meincke L."/>
            <person name="Brettin T."/>
            <person name="Detter J.C."/>
            <person name="Han C."/>
            <person name="Tapia R."/>
            <person name="Kuske C.R."/>
            <person name="Schmutz J."/>
            <person name="Larimer F."/>
            <person name="Land M."/>
            <person name="Hauser L."/>
            <person name="Kyrpides N."/>
            <person name="Mikhailova N."/>
            <person name="Sung Y."/>
            <person name="Fletcher K.E."/>
            <person name="Ritalahti K.M."/>
            <person name="Loeffler F.E."/>
            <person name="Richardson P."/>
        </authorList>
    </citation>
    <scope>NUCLEOTIDE SEQUENCE [LARGE SCALE GENOMIC DNA]</scope>
    <source>
        <strain evidence="5">ATCC BAA-1151 / DSM 17278 / SZ</strain>
    </source>
</reference>
<dbReference type="SUPFAM" id="SSF52172">
    <property type="entry name" value="CheY-like"/>
    <property type="match status" value="1"/>
</dbReference>
<evidence type="ECO:0000256" key="1">
    <source>
        <dbReference type="ARBA" id="ARBA00022553"/>
    </source>
</evidence>
<feature type="modified residue" description="4-aspartylphosphate" evidence="2">
    <location>
        <position position="54"/>
    </location>
</feature>
<sequence>MAQQTVLIIEDDEVTSALLEMIVSEAGFQALIALDGVSALELYQRHLPEVVLLDINLPQLNGYSFASLVRNFSDHKPRIIVVTSNPADYEQHLKELADGCLVKPIKRQALLSLLA</sequence>
<name>B3E283_TRIL1</name>
<evidence type="ECO:0000259" key="3">
    <source>
        <dbReference type="PROSITE" id="PS50110"/>
    </source>
</evidence>
<organism evidence="4 5">
    <name type="scientific">Trichlorobacter lovleyi (strain ATCC BAA-1151 / DSM 17278 / SZ)</name>
    <name type="common">Geobacter lovleyi</name>
    <dbReference type="NCBI Taxonomy" id="398767"/>
    <lineage>
        <taxon>Bacteria</taxon>
        <taxon>Pseudomonadati</taxon>
        <taxon>Thermodesulfobacteriota</taxon>
        <taxon>Desulfuromonadia</taxon>
        <taxon>Geobacterales</taxon>
        <taxon>Geobacteraceae</taxon>
        <taxon>Trichlorobacter</taxon>
    </lineage>
</organism>
<dbReference type="Proteomes" id="UP000002420">
    <property type="component" value="Chromosome"/>
</dbReference>
<evidence type="ECO:0000256" key="2">
    <source>
        <dbReference type="PROSITE-ProRule" id="PRU00169"/>
    </source>
</evidence>
<keyword evidence="5" id="KW-1185">Reference proteome</keyword>
<dbReference type="STRING" id="398767.Glov_3483"/>
<evidence type="ECO:0000313" key="5">
    <source>
        <dbReference type="Proteomes" id="UP000002420"/>
    </source>
</evidence>
<dbReference type="Pfam" id="PF00072">
    <property type="entry name" value="Response_reg"/>
    <property type="match status" value="1"/>
</dbReference>
<dbReference type="RefSeq" id="WP_012471506.1">
    <property type="nucleotide sequence ID" value="NC_010814.1"/>
</dbReference>